<dbReference type="Pfam" id="PF09453">
    <property type="entry name" value="HIRA_B"/>
    <property type="match status" value="1"/>
</dbReference>
<evidence type="ECO:0000256" key="5">
    <source>
        <dbReference type="ARBA" id="ARBA00022737"/>
    </source>
</evidence>
<dbReference type="SUPFAM" id="SSF50969">
    <property type="entry name" value="YVTN repeat-like/Quinoprotein amine dehydrogenase"/>
    <property type="match status" value="1"/>
</dbReference>
<protein>
    <recommendedName>
        <fullName evidence="11">Protein HIRA</fullName>
    </recommendedName>
</protein>
<evidence type="ECO:0000256" key="8">
    <source>
        <dbReference type="ARBA" id="ARBA00023163"/>
    </source>
</evidence>
<comment type="similarity">
    <text evidence="3 11">Belongs to the WD repeat HIR1 family.</text>
</comment>
<gene>
    <name evidence="15" type="primary">LOC100211109</name>
</gene>
<evidence type="ECO:0000313" key="15">
    <source>
        <dbReference type="RefSeq" id="XP_065663426.1"/>
    </source>
</evidence>
<evidence type="ECO:0000256" key="4">
    <source>
        <dbReference type="ARBA" id="ARBA00022574"/>
    </source>
</evidence>
<dbReference type="PROSITE" id="PS50294">
    <property type="entry name" value="WD_REPEATS_REGION"/>
    <property type="match status" value="3"/>
</dbReference>
<evidence type="ECO:0000256" key="10">
    <source>
        <dbReference type="PROSITE-ProRule" id="PRU00221"/>
    </source>
</evidence>
<evidence type="ECO:0000256" key="6">
    <source>
        <dbReference type="ARBA" id="ARBA00022853"/>
    </source>
</evidence>
<evidence type="ECO:0000256" key="1">
    <source>
        <dbReference type="ARBA" id="ARBA00002677"/>
    </source>
</evidence>
<dbReference type="GeneID" id="100211109"/>
<keyword evidence="5 11" id="KW-0677">Repeat</keyword>
<dbReference type="PRINTS" id="PR00320">
    <property type="entry name" value="GPROTEINBRPT"/>
</dbReference>
<feature type="repeat" description="WD" evidence="10">
    <location>
        <begin position="66"/>
        <end position="107"/>
    </location>
</feature>
<evidence type="ECO:0000256" key="9">
    <source>
        <dbReference type="ARBA" id="ARBA00023242"/>
    </source>
</evidence>
<dbReference type="PANTHER" id="PTHR13831">
    <property type="entry name" value="MEMBER OF THE HIR1 FAMILY OF WD-REPEAT PROTEINS"/>
    <property type="match status" value="1"/>
</dbReference>
<feature type="repeat" description="WD" evidence="10">
    <location>
        <begin position="127"/>
        <end position="162"/>
    </location>
</feature>
<evidence type="ECO:0000259" key="12">
    <source>
        <dbReference type="Pfam" id="PF07569"/>
    </source>
</evidence>
<dbReference type="InterPro" id="IPR011494">
    <property type="entry name" value="HIRA-like_C"/>
</dbReference>
<evidence type="ECO:0000259" key="13">
    <source>
        <dbReference type="Pfam" id="PF24105"/>
    </source>
</evidence>
<feature type="repeat" description="WD" evidence="10">
    <location>
        <begin position="170"/>
        <end position="211"/>
    </location>
</feature>
<feature type="domain" description="Protein HIRA-like C-terminal" evidence="12">
    <location>
        <begin position="703"/>
        <end position="899"/>
    </location>
</feature>
<keyword evidence="9 11" id="KW-0539">Nucleus</keyword>
<reference evidence="15" key="1">
    <citation type="submission" date="2025-08" db="UniProtKB">
        <authorList>
            <consortium name="RefSeq"/>
        </authorList>
    </citation>
    <scope>IDENTIFICATION</scope>
</reference>
<dbReference type="PANTHER" id="PTHR13831:SF0">
    <property type="entry name" value="PROTEIN HIRA"/>
    <property type="match status" value="1"/>
</dbReference>
<dbReference type="InterPro" id="IPR031120">
    <property type="entry name" value="HIR1-like"/>
</dbReference>
<dbReference type="InterPro" id="IPR001680">
    <property type="entry name" value="WD40_rpt"/>
</dbReference>
<dbReference type="InterPro" id="IPR019015">
    <property type="entry name" value="HIRA_B_motif"/>
</dbReference>
<proteinExistence type="inferred from homology"/>
<comment type="function">
    <text evidence="1 11">Required for replication-independent chromatin assembly and for the periodic repression of histone gene transcription during the cell cycle.</text>
</comment>
<dbReference type="RefSeq" id="XP_065663426.1">
    <property type="nucleotide sequence ID" value="XM_065807354.1"/>
</dbReference>
<organism evidence="14 15">
    <name type="scientific">Hydra vulgaris</name>
    <name type="common">Hydra</name>
    <name type="synonym">Hydra attenuata</name>
    <dbReference type="NCBI Taxonomy" id="6087"/>
    <lineage>
        <taxon>Eukaryota</taxon>
        <taxon>Metazoa</taxon>
        <taxon>Cnidaria</taxon>
        <taxon>Hydrozoa</taxon>
        <taxon>Hydroidolina</taxon>
        <taxon>Anthoathecata</taxon>
        <taxon>Aplanulata</taxon>
        <taxon>Hydridae</taxon>
        <taxon>Hydra</taxon>
    </lineage>
</organism>
<comment type="subcellular location">
    <subcellularLocation>
        <location evidence="2 11">Nucleus</location>
    </subcellularLocation>
</comment>
<dbReference type="InterPro" id="IPR020472">
    <property type="entry name" value="WD40_PAC1"/>
</dbReference>
<dbReference type="SMART" id="SM00320">
    <property type="entry name" value="WD40"/>
    <property type="match status" value="8"/>
</dbReference>
<keyword evidence="8 11" id="KW-0804">Transcription</keyword>
<keyword evidence="6 11" id="KW-0156">Chromatin regulator</keyword>
<dbReference type="InterPro" id="IPR019775">
    <property type="entry name" value="WD40_repeat_CS"/>
</dbReference>
<keyword evidence="14" id="KW-1185">Reference proteome</keyword>
<dbReference type="SUPFAM" id="SSF50978">
    <property type="entry name" value="WD40 repeat-like"/>
    <property type="match status" value="1"/>
</dbReference>
<dbReference type="PROSITE" id="PS00678">
    <property type="entry name" value="WD_REPEATS_1"/>
    <property type="match status" value="2"/>
</dbReference>
<name>A0ABM4CNL3_HYDVU</name>
<keyword evidence="7 11" id="KW-0805">Transcription regulation</keyword>
<evidence type="ECO:0000256" key="11">
    <source>
        <dbReference type="RuleBase" id="RU364014"/>
    </source>
</evidence>
<evidence type="ECO:0000313" key="14">
    <source>
        <dbReference type="Proteomes" id="UP001652625"/>
    </source>
</evidence>
<evidence type="ECO:0000256" key="3">
    <source>
        <dbReference type="ARBA" id="ARBA00007306"/>
    </source>
</evidence>
<dbReference type="Pfam" id="PF24105">
    <property type="entry name" value="Beta-prop_CAF1B_HIR1"/>
    <property type="match status" value="1"/>
</dbReference>
<evidence type="ECO:0000256" key="2">
    <source>
        <dbReference type="ARBA" id="ARBA00004123"/>
    </source>
</evidence>
<dbReference type="InterPro" id="IPR036322">
    <property type="entry name" value="WD40_repeat_dom_sf"/>
</dbReference>
<dbReference type="InterPro" id="IPR055410">
    <property type="entry name" value="Beta-prop_CAF1B_HIR1"/>
</dbReference>
<dbReference type="CDD" id="cd00200">
    <property type="entry name" value="WD40"/>
    <property type="match status" value="1"/>
</dbReference>
<dbReference type="InterPro" id="IPR011044">
    <property type="entry name" value="Quino_amine_DH_bsu"/>
</dbReference>
<dbReference type="InterPro" id="IPR015943">
    <property type="entry name" value="WD40/YVTN_repeat-like_dom_sf"/>
</dbReference>
<dbReference type="PROSITE" id="PS50082">
    <property type="entry name" value="WD_REPEATS_2"/>
    <property type="match status" value="3"/>
</dbReference>
<evidence type="ECO:0000256" key="7">
    <source>
        <dbReference type="ARBA" id="ARBA00023015"/>
    </source>
</evidence>
<dbReference type="Pfam" id="PF07569">
    <property type="entry name" value="Hira"/>
    <property type="match status" value="1"/>
</dbReference>
<dbReference type="Proteomes" id="UP001652625">
    <property type="component" value="Chromosome 10"/>
</dbReference>
<accession>A0ABM4CNL3</accession>
<keyword evidence="4 10" id="KW-0853">WD repeat</keyword>
<dbReference type="Gene3D" id="2.130.10.10">
    <property type="entry name" value="YVTN repeat-like/Quinoprotein amine dehydrogenase"/>
    <property type="match status" value="2"/>
</dbReference>
<keyword evidence="11" id="KW-0678">Repressor</keyword>
<sequence>MKFLKPDWVNHNGKPIFSIDVHPDGSRFATGGQGEDGGIVIIWNVGPVINEKLEADFAVPRMLCQMDDHTGCVNCLRWSTSGKYLASGGDDKLVMIWELSLKKGSSTLFGTGGTVLIIENWICVHVLRGHVGDILDLAWSPDDSYIATGSVDNTINIWNAQSFPLLVHTIKGHNGLVKGVTFDPVGKYLASQADDKTLCIWNVSDWSLEKKFTEPFIESSGTTHVLRLNWSPDGQYVVSAHAMNNGGPVAKIIQRNGWKSKMDFVGHRKAVTCVRFNDQIFFGNESKQYVACAIGSRDRSLSIWLTSLKRPLLVMNELFQNSIMDISWSKCGYFVFACSLDGTVAFFNFSKEELGKVLSLEEKYNYHKKTFGTSIKATKSLIISSVLENPEFHKFQKQKQQATEEINEQKGSEITKLNQSSEPNSVLQFSKGINKEVKLCAGTLRSSSLEKSAAEDVLKKQSETKTKDGKRRIVPMLVEPHQDYNKSVGSISIVGTSLNTDKIEVTPSVISTTKETLTEKLNNQSTPLNSISSNTVSVATSIVQTPTVASTVASTVTKSVSNVNNAGVKRKAEDNLYKKSKKKKERSIDLLLSPFGKSNESLENTPSRVLPVSIPALEPEKFYSVQVNLTSFSQQKINTTIEVENQLENLSENTGLHFIRCFIEKVVQWETCVSCPINGLVANEKFVGVACIDCTVHVFSQKGRRLFPPLIMDSKIAQFHGNQLFLLVITKCGLASVWNTKTKTIVVNKESLLHLLKDGTLSITSCFINKNGSPIITLSNHSVYSFDTQLASWTVLSSACDSLQIAADIGSCLSGSLPAKGSLHAIQAPLSRISKQTVAGLRVSSAIQQTCTLAYLENQVCSALAIESAIEYKFWLTTYVRHLVQSEDECRLRDLCEDLSGVNQGRNDAETKSKILCFDKRDLLKDILPVIATNLRFQRFYSEFQHQLDQKKV</sequence>
<feature type="domain" description="CAF1B/HIR1 beta-propeller" evidence="13">
    <location>
        <begin position="1"/>
        <end position="354"/>
    </location>
</feature>